<keyword evidence="9" id="KW-1185">Reference proteome</keyword>
<dbReference type="CDD" id="cd09233">
    <property type="entry name" value="ACE1-Sec16-like"/>
    <property type="match status" value="1"/>
</dbReference>
<dbReference type="Pfam" id="PF12931">
    <property type="entry name" value="TPR_Sec16"/>
    <property type="match status" value="1"/>
</dbReference>
<comment type="similarity">
    <text evidence="2">Belongs to the SEC16 family.</text>
</comment>
<feature type="compositionally biased region" description="Polar residues" evidence="6">
    <location>
        <begin position="68"/>
        <end position="79"/>
    </location>
</feature>
<feature type="compositionally biased region" description="Polar residues" evidence="6">
    <location>
        <begin position="1041"/>
        <end position="1055"/>
    </location>
</feature>
<dbReference type="Gene3D" id="1.25.40.1030">
    <property type="match status" value="1"/>
</dbReference>
<dbReference type="GO" id="GO:0012507">
    <property type="term" value="C:ER to Golgi transport vesicle membrane"/>
    <property type="evidence" value="ECO:0007669"/>
    <property type="project" value="TreeGrafter"/>
</dbReference>
<feature type="region of interest" description="Disordered" evidence="6">
    <location>
        <begin position="1014"/>
        <end position="1092"/>
    </location>
</feature>
<feature type="region of interest" description="Disordered" evidence="6">
    <location>
        <begin position="1120"/>
        <end position="1145"/>
    </location>
</feature>
<evidence type="ECO:0000313" key="8">
    <source>
        <dbReference type="EnsemblMetazoa" id="PPAI000864-PA"/>
    </source>
</evidence>
<feature type="compositionally biased region" description="Basic and acidic residues" evidence="6">
    <location>
        <begin position="217"/>
        <end position="234"/>
    </location>
</feature>
<feature type="region of interest" description="Disordered" evidence="6">
    <location>
        <begin position="313"/>
        <end position="378"/>
    </location>
</feature>
<dbReference type="EMBL" id="AJVK01009953">
    <property type="status" value="NOT_ANNOTATED_CDS"/>
    <property type="molecule type" value="Genomic_DNA"/>
</dbReference>
<keyword evidence="4" id="KW-0256">Endoplasmic reticulum</keyword>
<evidence type="ECO:0000256" key="3">
    <source>
        <dbReference type="ARBA" id="ARBA00022448"/>
    </source>
</evidence>
<name>A0A1B0D0J2_PHLPP</name>
<dbReference type="EMBL" id="AJVK01009951">
    <property type="status" value="NOT_ANNOTATED_CDS"/>
    <property type="molecule type" value="Genomic_DNA"/>
</dbReference>
<evidence type="ECO:0000256" key="1">
    <source>
        <dbReference type="ARBA" id="ARBA00004240"/>
    </source>
</evidence>
<protein>
    <submittedName>
        <fullName evidence="8">Protein transport protein sec16</fullName>
    </submittedName>
</protein>
<dbReference type="InterPro" id="IPR024298">
    <property type="entry name" value="Sec16_Sec23-bd"/>
</dbReference>
<dbReference type="EMBL" id="AJVK01009949">
    <property type="status" value="NOT_ANNOTATED_CDS"/>
    <property type="molecule type" value="Genomic_DNA"/>
</dbReference>
<feature type="region of interest" description="Disordered" evidence="6">
    <location>
        <begin position="1239"/>
        <end position="1258"/>
    </location>
</feature>
<reference evidence="8" key="1">
    <citation type="submission" date="2022-08" db="UniProtKB">
        <authorList>
            <consortium name="EnsemblMetazoa"/>
        </authorList>
    </citation>
    <scope>IDENTIFICATION</scope>
    <source>
        <strain evidence="8">Israel</strain>
    </source>
</reference>
<keyword evidence="5" id="KW-0931">ER-Golgi transport</keyword>
<dbReference type="GO" id="GO:0070973">
    <property type="term" value="P:protein localization to endoplasmic reticulum exit site"/>
    <property type="evidence" value="ECO:0007669"/>
    <property type="project" value="TreeGrafter"/>
</dbReference>
<feature type="compositionally biased region" description="Basic and acidic residues" evidence="6">
    <location>
        <begin position="96"/>
        <end position="111"/>
    </location>
</feature>
<dbReference type="PANTHER" id="PTHR13402">
    <property type="entry name" value="RGPR-RELATED"/>
    <property type="match status" value="1"/>
</dbReference>
<comment type="subcellular location">
    <subcellularLocation>
        <location evidence="1">Endoplasmic reticulum</location>
    </subcellularLocation>
</comment>
<accession>A0A1B0D0J2</accession>
<feature type="region of interest" description="Disordered" evidence="6">
    <location>
        <begin position="270"/>
        <end position="296"/>
    </location>
</feature>
<dbReference type="PANTHER" id="PTHR13402:SF6">
    <property type="entry name" value="SECRETORY 16, ISOFORM I"/>
    <property type="match status" value="1"/>
</dbReference>
<proteinExistence type="inferred from homology"/>
<feature type="compositionally biased region" description="Basic and acidic residues" evidence="6">
    <location>
        <begin position="176"/>
        <end position="202"/>
    </location>
</feature>
<dbReference type="GO" id="GO:0007030">
    <property type="term" value="P:Golgi organization"/>
    <property type="evidence" value="ECO:0007669"/>
    <property type="project" value="TreeGrafter"/>
</dbReference>
<dbReference type="EMBL" id="AJVK01009950">
    <property type="status" value="NOT_ANNOTATED_CDS"/>
    <property type="molecule type" value="Genomic_DNA"/>
</dbReference>
<feature type="compositionally biased region" description="Basic and acidic residues" evidence="6">
    <location>
        <begin position="430"/>
        <end position="449"/>
    </location>
</feature>
<feature type="compositionally biased region" description="Polar residues" evidence="6">
    <location>
        <begin position="612"/>
        <end position="629"/>
    </location>
</feature>
<sequence length="1312" mass="151977">MDVPEPPPGLDRMVPGTDLANASNLSMERQADGQVSNLLSTTTNRRMVQQVPDNTSSLQERNLYLASSETEIQPQSQRVVTGDESGRHTFTPIVQSRDHEMVINDQRRDLEVDGENLQDQQPQRIDRLRDEPIEGANTGDDDQTGNVVGNNATEAESVATNDTGRKDASNVSTCDDSDKDRNYYKSGSRRDDRRKPKERYDSEDSEYGSDHGRRRYREGSNRDDRYERDRDKYGRYEGRYSSREEYNRRRDDRDDIDSRRDEKGRRYRREYDRDRRDDRRKDDRYRDRDEKDRDRRRGRRYDYDDDYSRRDRDMERERGVRDDRRKDDRYRDREEKDRDRRRGDRRYDYEDPYHRSGSRNTDRDRMREKDPRYNQGYYQQGYGYDYSYYSQQQMQYYEALRRTNPQAYAEWYRKYYAQMQPQIAVSDIPTDGRESVHSGRSSANDKERFENTYNLEKTSESAEVARLTPKKFTNEHTSASLSAAGLLVCIKPRYTATGVSNLVKILNLGANDATRKLFHAYPGPLVRGTTHKKTVIEFCEDQIRLGPPSDAVLRSRGNSMSSLCSQQSANRASFTLLWNLLILLLRQNGMVVGTDISELLMKNKSEFPYEFDQSQPTAKISSDRNSVQSDSKKSRDNSDGDVDESADEDERQASEEKQTLSPEEVTNKFRNYLLYGNVNEALDWATENNLWGHALFLASKVDRRSHANVMMKFANKLPLSDPLQTLYQLMSLRTPSSVTSAVDEKWGDWRPHLAMIISNTSQKPELNIKAITTLGDSLYNRGDVFGAHFCYLMAQVNFGKYRNVNQDSSIMANSSTSPRLILLGSSPHRTFRQFATNEAIMMTEIYEYACTLNDEKFSVTEFQPYKYILASRMIDYGMQLKALLYMEQISRHIQKDPSKYEEEFIERVFVMADRLKYYDPMHEKSLDDTSPDAQEGGVDGQNWLSDLQSVLRQFNSGVLSYHSSSVQNLTHDPQVSKINTGYAPAQTVDYSKSEIDEQFREINQQFNQLNLQYQAEQQQQQNQPISLDYSAPAMNPPVPDYQSQQLGDPYQNQYPSMPYGGGGGGIDQGNPVASMDSPNYYDPSQFGSVAQHNVDNTSNYDYYGQSQSNTEMTKSCSKNLYTRTQPLPPSSQTPSSVEGKSGEEVPEIAELQESPKRLQRQPVEDVSRCVLVCDTNSQQLRGYRQASLALTRSQRVTFRQEKHGGGGMQLKKVIYNGTYPIDDPLSSRFDEGSGMELVHHREDDNDNDDDDEEDEKESISIRDLIEDESIDINYSRMKLEFQRSCTEFETFLKKREMKEKQKKFWLTFDVDT</sequence>
<evidence type="ECO:0000313" key="9">
    <source>
        <dbReference type="Proteomes" id="UP000092462"/>
    </source>
</evidence>
<feature type="compositionally biased region" description="Acidic residues" evidence="6">
    <location>
        <begin position="639"/>
        <end position="650"/>
    </location>
</feature>
<dbReference type="Proteomes" id="UP000092462">
    <property type="component" value="Unassembled WGS sequence"/>
</dbReference>
<feature type="compositionally biased region" description="Polar residues" evidence="6">
    <location>
        <begin position="144"/>
        <end position="162"/>
    </location>
</feature>
<feature type="domain" description="Sec16 Sec23-binding" evidence="7">
    <location>
        <begin position="670"/>
        <end position="917"/>
    </location>
</feature>
<evidence type="ECO:0000256" key="4">
    <source>
        <dbReference type="ARBA" id="ARBA00022824"/>
    </source>
</evidence>
<evidence type="ECO:0000259" key="7">
    <source>
        <dbReference type="Pfam" id="PF12931"/>
    </source>
</evidence>
<feature type="region of interest" description="Disordered" evidence="6">
    <location>
        <begin position="429"/>
        <end position="449"/>
    </location>
</feature>
<dbReference type="EnsemblMetazoa" id="PPAI000864-RA">
    <property type="protein sequence ID" value="PPAI000864-PA"/>
    <property type="gene ID" value="PPAI000864"/>
</dbReference>
<feature type="region of interest" description="Disordered" evidence="6">
    <location>
        <begin position="68"/>
        <end position="234"/>
    </location>
</feature>
<organism evidence="8 9">
    <name type="scientific">Phlebotomus papatasi</name>
    <name type="common">Sandfly</name>
    <dbReference type="NCBI Taxonomy" id="29031"/>
    <lineage>
        <taxon>Eukaryota</taxon>
        <taxon>Metazoa</taxon>
        <taxon>Ecdysozoa</taxon>
        <taxon>Arthropoda</taxon>
        <taxon>Hexapoda</taxon>
        <taxon>Insecta</taxon>
        <taxon>Pterygota</taxon>
        <taxon>Neoptera</taxon>
        <taxon>Endopterygota</taxon>
        <taxon>Diptera</taxon>
        <taxon>Nematocera</taxon>
        <taxon>Psychodoidea</taxon>
        <taxon>Psychodidae</taxon>
        <taxon>Phlebotomus</taxon>
        <taxon>Phlebotomus</taxon>
    </lineage>
</organism>
<evidence type="ECO:0000256" key="2">
    <source>
        <dbReference type="ARBA" id="ARBA00005927"/>
    </source>
</evidence>
<evidence type="ECO:0000256" key="6">
    <source>
        <dbReference type="SAM" id="MobiDB-lite"/>
    </source>
</evidence>
<feature type="compositionally biased region" description="Acidic residues" evidence="6">
    <location>
        <begin position="1244"/>
        <end position="1256"/>
    </location>
</feature>
<feature type="region of interest" description="Disordered" evidence="6">
    <location>
        <begin position="612"/>
        <end position="662"/>
    </location>
</feature>
<dbReference type="VEuPathDB" id="VectorBase:PPAPM1_002019"/>
<dbReference type="VEuPathDB" id="VectorBase:PPAI000864"/>
<feature type="compositionally biased region" description="Low complexity" evidence="6">
    <location>
        <begin position="1014"/>
        <end position="1023"/>
    </location>
</feature>
<keyword evidence="3" id="KW-0813">Transport</keyword>
<dbReference type="GO" id="GO:0016192">
    <property type="term" value="P:vesicle-mediated transport"/>
    <property type="evidence" value="ECO:0007669"/>
    <property type="project" value="UniProtKB-KW"/>
</dbReference>
<dbReference type="EMBL" id="AJVK01009952">
    <property type="status" value="NOT_ANNOTATED_CDS"/>
    <property type="molecule type" value="Genomic_DNA"/>
</dbReference>
<dbReference type="GO" id="GO:0070971">
    <property type="term" value="C:endoplasmic reticulum exit site"/>
    <property type="evidence" value="ECO:0007669"/>
    <property type="project" value="TreeGrafter"/>
</dbReference>
<evidence type="ECO:0000256" key="5">
    <source>
        <dbReference type="ARBA" id="ARBA00022892"/>
    </source>
</evidence>
<feature type="compositionally biased region" description="Basic and acidic residues" evidence="6">
    <location>
        <begin position="313"/>
        <end position="372"/>
    </location>
</feature>